<dbReference type="HOGENOM" id="CLU_024529_0_0_1"/>
<feature type="compositionally biased region" description="Polar residues" evidence="1">
    <location>
        <begin position="11"/>
        <end position="21"/>
    </location>
</feature>
<keyword evidence="3" id="KW-1185">Reference proteome</keyword>
<feature type="compositionally biased region" description="Low complexity" evidence="1">
    <location>
        <begin position="245"/>
        <end position="256"/>
    </location>
</feature>
<evidence type="ECO:0000313" key="3">
    <source>
        <dbReference type="Proteomes" id="UP000001805"/>
    </source>
</evidence>
<dbReference type="RefSeq" id="XP_960993.3">
    <property type="nucleotide sequence ID" value="XM_955900.3"/>
</dbReference>
<evidence type="ECO:0000313" key="2">
    <source>
        <dbReference type="EMBL" id="EAA31757.3"/>
    </source>
</evidence>
<dbReference type="InParanoid" id="Q7S7L8"/>
<dbReference type="KEGG" id="ncr:NCU08863"/>
<organism evidence="2 3">
    <name type="scientific">Neurospora crassa (strain ATCC 24698 / 74-OR23-1A / CBS 708.71 / DSM 1257 / FGSC 987)</name>
    <dbReference type="NCBI Taxonomy" id="367110"/>
    <lineage>
        <taxon>Eukaryota</taxon>
        <taxon>Fungi</taxon>
        <taxon>Dikarya</taxon>
        <taxon>Ascomycota</taxon>
        <taxon>Pezizomycotina</taxon>
        <taxon>Sordariomycetes</taxon>
        <taxon>Sordariomycetidae</taxon>
        <taxon>Sordariales</taxon>
        <taxon>Sordariaceae</taxon>
        <taxon>Neurospora</taxon>
    </lineage>
</organism>
<feature type="region of interest" description="Disordered" evidence="1">
    <location>
        <begin position="1"/>
        <end position="77"/>
    </location>
</feature>
<dbReference type="VEuPathDB" id="FungiDB:NCU08863"/>
<feature type="compositionally biased region" description="Basic and acidic residues" evidence="1">
    <location>
        <begin position="53"/>
        <end position="67"/>
    </location>
</feature>
<dbReference type="OrthoDB" id="4590389at2759"/>
<feature type="compositionally biased region" description="Basic residues" evidence="1">
    <location>
        <begin position="68"/>
        <end position="77"/>
    </location>
</feature>
<evidence type="ECO:0000256" key="1">
    <source>
        <dbReference type="SAM" id="MobiDB-lite"/>
    </source>
</evidence>
<accession>Q7S7L8</accession>
<gene>
    <name evidence="2" type="ORF">NCU08863</name>
</gene>
<feature type="compositionally biased region" description="Pro residues" evidence="1">
    <location>
        <begin position="230"/>
        <end position="244"/>
    </location>
</feature>
<dbReference type="EMBL" id="CM002240">
    <property type="protein sequence ID" value="EAA31757.3"/>
    <property type="molecule type" value="Genomic_DNA"/>
</dbReference>
<protein>
    <submittedName>
        <fullName evidence="2">Uncharacterized protein</fullName>
    </submittedName>
</protein>
<sequence>MPSAPSWLLDSASQTSHSVPKTPTIKKEPGTEESPRVLAQVEPTPKSAKRKARSESPSDSDRSNDGKSKKKRTERRNKFKTSEVWQYLVNVSSNTFDEPYGSLTKTRYMRNIVALPRKRELPAVWATRLASEKPSSEILQLLIAYLVGDDPGGFLCGLNGPDCAGKWRITGPAMATFLDDKEAIHKACAFPKCVFCPELEDSNSTSGKRKCCNTVYRDSDDPSMPEIWVPPTPALAPDPVPTPVSTPVHTPAPTSALNPTPSPAPSTQAATALPASLNPETPSHQLHHEAQAQEGNVYLASLWEQRNEAMYLSGPINVSTSYAHSAGWLHQREGQILPIGADSGATLQILDLENKGATVPLPSDSHNLVCIVFEGTVEVILQDTPVFTLSRGGQWSVGVGKECRVRNPRIGTKAILYNIGAPVRQNDE</sequence>
<feature type="region of interest" description="Disordered" evidence="1">
    <location>
        <begin position="230"/>
        <end position="288"/>
    </location>
</feature>
<dbReference type="AlphaFoldDB" id="Q7S7L8"/>
<feature type="compositionally biased region" description="Low complexity" evidence="1">
    <location>
        <begin position="265"/>
        <end position="277"/>
    </location>
</feature>
<dbReference type="Proteomes" id="UP000001805">
    <property type="component" value="Chromosome 2, Linkage Group V"/>
</dbReference>
<dbReference type="GeneID" id="3877131"/>
<reference evidence="2 3" key="1">
    <citation type="journal article" date="2003" name="Nature">
        <title>The genome sequence of the filamentous fungus Neurospora crassa.</title>
        <authorList>
            <person name="Galagan J.E."/>
            <person name="Calvo S.E."/>
            <person name="Borkovich K.A."/>
            <person name="Selker E.U."/>
            <person name="Read N.D."/>
            <person name="Jaffe D."/>
            <person name="FitzHugh W."/>
            <person name="Ma L.J."/>
            <person name="Smirnov S."/>
            <person name="Purcell S."/>
            <person name="Rehman B."/>
            <person name="Elkins T."/>
            <person name="Engels R."/>
            <person name="Wang S."/>
            <person name="Nielsen C.B."/>
            <person name="Butler J."/>
            <person name="Endrizzi M."/>
            <person name="Qui D."/>
            <person name="Ianakiev P."/>
            <person name="Bell-Pedersen D."/>
            <person name="Nelson M.A."/>
            <person name="Werner-Washburne M."/>
            <person name="Selitrennikoff C.P."/>
            <person name="Kinsey J.A."/>
            <person name="Braun E.L."/>
            <person name="Zelter A."/>
            <person name="Schulte U."/>
            <person name="Kothe G.O."/>
            <person name="Jedd G."/>
            <person name="Mewes W."/>
            <person name="Staben C."/>
            <person name="Marcotte E."/>
            <person name="Greenberg D."/>
            <person name="Roy A."/>
            <person name="Foley K."/>
            <person name="Naylor J."/>
            <person name="Stange-Thomann N."/>
            <person name="Barrett R."/>
            <person name="Gnerre S."/>
            <person name="Kamal M."/>
            <person name="Kamvysselis M."/>
            <person name="Mauceli E."/>
            <person name="Bielke C."/>
            <person name="Rudd S."/>
            <person name="Frishman D."/>
            <person name="Krystofova S."/>
            <person name="Rasmussen C."/>
            <person name="Metzenberg R.L."/>
            <person name="Perkins D.D."/>
            <person name="Kroken S."/>
            <person name="Cogoni C."/>
            <person name="Macino G."/>
            <person name="Catcheside D."/>
            <person name="Li W."/>
            <person name="Pratt R.J."/>
            <person name="Osmani S.A."/>
            <person name="DeSouza C.P."/>
            <person name="Glass L."/>
            <person name="Orbach M.J."/>
            <person name="Berglund J.A."/>
            <person name="Voelker R."/>
            <person name="Yarden O."/>
            <person name="Plamann M."/>
            <person name="Seiler S."/>
            <person name="Dunlap J."/>
            <person name="Radford A."/>
            <person name="Aramayo R."/>
            <person name="Natvig D.O."/>
            <person name="Alex L.A."/>
            <person name="Mannhaupt G."/>
            <person name="Ebbole D.J."/>
            <person name="Freitag M."/>
            <person name="Paulsen I."/>
            <person name="Sachs M.S."/>
            <person name="Lander E.S."/>
            <person name="Nusbaum C."/>
            <person name="Birren B."/>
        </authorList>
    </citation>
    <scope>NUCLEOTIDE SEQUENCE [LARGE SCALE GENOMIC DNA]</scope>
    <source>
        <strain evidence="3">ATCC 24698 / 74-OR23-1A / CBS 708.71 / DSM 1257 / FGSC 987</strain>
    </source>
</reference>
<proteinExistence type="predicted"/>
<feature type="compositionally biased region" description="Basic and acidic residues" evidence="1">
    <location>
        <begin position="25"/>
        <end position="35"/>
    </location>
</feature>
<name>Q7S7L8_NEUCR</name>